<dbReference type="RefSeq" id="WP_114790842.1">
    <property type="nucleotide sequence ID" value="NZ_CP139960.1"/>
</dbReference>
<proteinExistence type="predicted"/>
<feature type="domain" description="DUF306" evidence="1">
    <location>
        <begin position="38"/>
        <end position="146"/>
    </location>
</feature>
<accession>A0ABZ0W7Q5</accession>
<dbReference type="PANTHER" id="PTHR35535">
    <property type="entry name" value="HEAT SHOCK PROTEIN HSLJ"/>
    <property type="match status" value="1"/>
</dbReference>
<dbReference type="Gene3D" id="2.40.128.270">
    <property type="match status" value="2"/>
</dbReference>
<dbReference type="InterPro" id="IPR038670">
    <property type="entry name" value="HslJ-like_sf"/>
</dbReference>
<name>A0ABZ0W7Q5_9BACT</name>
<sequence>MKHSYYLILGLAFLCSSCGNTKKATKSNETSSTMTTTSLTGKKWKLIELNGQPVADRVNNKEPFIEFNDTDKRYTASGGCNGLGGTYTLTDKGGITFSQGMSTMMACEDMAIENQLKEVFGKADNFTINNNVLSLNKARMATLAKFQATDNGNATSQLNGTWEVDYISGPRIAFDGLYPDKKPTITFNLPDSIATGNSSCNNFRSSVKIEGSNIKFGMPASTRMACPGAGESTFFKTLESINKFSVSGNTLNLIMGDIAVMRLQRK</sequence>
<evidence type="ECO:0000259" key="1">
    <source>
        <dbReference type="Pfam" id="PF03724"/>
    </source>
</evidence>
<dbReference type="InterPro" id="IPR005184">
    <property type="entry name" value="DUF306_Meta_HslJ"/>
</dbReference>
<feature type="domain" description="DUF306" evidence="1">
    <location>
        <begin position="157"/>
        <end position="258"/>
    </location>
</feature>
<dbReference type="Proteomes" id="UP001325680">
    <property type="component" value="Chromosome"/>
</dbReference>
<dbReference type="PANTHER" id="PTHR35535:SF1">
    <property type="entry name" value="HEAT SHOCK PROTEIN HSLJ"/>
    <property type="match status" value="1"/>
</dbReference>
<dbReference type="Pfam" id="PF03724">
    <property type="entry name" value="META"/>
    <property type="match status" value="2"/>
</dbReference>
<evidence type="ECO:0000313" key="2">
    <source>
        <dbReference type="EMBL" id="WQD38096.1"/>
    </source>
</evidence>
<organism evidence="2 3">
    <name type="scientific">Niabella yanshanensis</name>
    <dbReference type="NCBI Taxonomy" id="577386"/>
    <lineage>
        <taxon>Bacteria</taxon>
        <taxon>Pseudomonadati</taxon>
        <taxon>Bacteroidota</taxon>
        <taxon>Chitinophagia</taxon>
        <taxon>Chitinophagales</taxon>
        <taxon>Chitinophagaceae</taxon>
        <taxon>Niabella</taxon>
    </lineage>
</organism>
<protein>
    <submittedName>
        <fullName evidence="2">META domain-containing protein</fullName>
    </submittedName>
</protein>
<reference evidence="2 3" key="1">
    <citation type="submission" date="2023-12" db="EMBL/GenBank/DDBJ databases">
        <title>Genome sequencing and assembly of bacterial species from a model synthetic community.</title>
        <authorList>
            <person name="Hogle S.L."/>
        </authorList>
    </citation>
    <scope>NUCLEOTIDE SEQUENCE [LARGE SCALE GENOMIC DNA]</scope>
    <source>
        <strain evidence="2 3">HAMBI_3031</strain>
    </source>
</reference>
<dbReference type="InterPro" id="IPR053147">
    <property type="entry name" value="Hsp_HslJ-like"/>
</dbReference>
<keyword evidence="3" id="KW-1185">Reference proteome</keyword>
<gene>
    <name evidence="2" type="ORF">U0035_20725</name>
</gene>
<dbReference type="EMBL" id="CP139960">
    <property type="protein sequence ID" value="WQD38096.1"/>
    <property type="molecule type" value="Genomic_DNA"/>
</dbReference>
<evidence type="ECO:0000313" key="3">
    <source>
        <dbReference type="Proteomes" id="UP001325680"/>
    </source>
</evidence>